<sequence>MDTLPPVTSTLFVLTSVRMGQFCGTVGGSQGRETPGMSDAFEKDASACATATNRIQYSRAWPVNVSVLQLTHYISGIHLLLFSLTGLTQASPSPPPIVCGSNNLKGPCPSFASCATVTPTPITATMLWQHILLPHTWEQVGLTPASTKVLLTAARGHGRPKFETGNGIVNMRLNTHMYMFFNIAGQFDLSRRLGLKHAHA</sequence>
<organism evidence="1 2">
    <name type="scientific">Mycena pura</name>
    <dbReference type="NCBI Taxonomy" id="153505"/>
    <lineage>
        <taxon>Eukaryota</taxon>
        <taxon>Fungi</taxon>
        <taxon>Dikarya</taxon>
        <taxon>Basidiomycota</taxon>
        <taxon>Agaricomycotina</taxon>
        <taxon>Agaricomycetes</taxon>
        <taxon>Agaricomycetidae</taxon>
        <taxon>Agaricales</taxon>
        <taxon>Marasmiineae</taxon>
        <taxon>Mycenaceae</taxon>
        <taxon>Mycena</taxon>
    </lineage>
</organism>
<accession>A0AAD6USI0</accession>
<gene>
    <name evidence="1" type="ORF">GGX14DRAFT_407370</name>
</gene>
<dbReference type="EMBL" id="JARJCW010000136">
    <property type="protein sequence ID" value="KAJ7191184.1"/>
    <property type="molecule type" value="Genomic_DNA"/>
</dbReference>
<comment type="caution">
    <text evidence="1">The sequence shown here is derived from an EMBL/GenBank/DDBJ whole genome shotgun (WGS) entry which is preliminary data.</text>
</comment>
<keyword evidence="2" id="KW-1185">Reference proteome</keyword>
<evidence type="ECO:0000313" key="1">
    <source>
        <dbReference type="EMBL" id="KAJ7191184.1"/>
    </source>
</evidence>
<reference evidence="1" key="1">
    <citation type="submission" date="2023-03" db="EMBL/GenBank/DDBJ databases">
        <title>Massive genome expansion in bonnet fungi (Mycena s.s.) driven by repeated elements and novel gene families across ecological guilds.</title>
        <authorList>
            <consortium name="Lawrence Berkeley National Laboratory"/>
            <person name="Harder C.B."/>
            <person name="Miyauchi S."/>
            <person name="Viragh M."/>
            <person name="Kuo A."/>
            <person name="Thoen E."/>
            <person name="Andreopoulos B."/>
            <person name="Lu D."/>
            <person name="Skrede I."/>
            <person name="Drula E."/>
            <person name="Henrissat B."/>
            <person name="Morin E."/>
            <person name="Kohler A."/>
            <person name="Barry K."/>
            <person name="LaButti K."/>
            <person name="Morin E."/>
            <person name="Salamov A."/>
            <person name="Lipzen A."/>
            <person name="Mereny Z."/>
            <person name="Hegedus B."/>
            <person name="Baldrian P."/>
            <person name="Stursova M."/>
            <person name="Weitz H."/>
            <person name="Taylor A."/>
            <person name="Grigoriev I.V."/>
            <person name="Nagy L.G."/>
            <person name="Martin F."/>
            <person name="Kauserud H."/>
        </authorList>
    </citation>
    <scope>NUCLEOTIDE SEQUENCE</scope>
    <source>
        <strain evidence="1">9144</strain>
    </source>
</reference>
<name>A0AAD6USI0_9AGAR</name>
<proteinExistence type="predicted"/>
<dbReference type="AlphaFoldDB" id="A0AAD6USI0"/>
<dbReference type="Proteomes" id="UP001219525">
    <property type="component" value="Unassembled WGS sequence"/>
</dbReference>
<protein>
    <submittedName>
        <fullName evidence="1">Uncharacterized protein</fullName>
    </submittedName>
</protein>
<evidence type="ECO:0000313" key="2">
    <source>
        <dbReference type="Proteomes" id="UP001219525"/>
    </source>
</evidence>